<evidence type="ECO:0000313" key="2">
    <source>
        <dbReference type="Proteomes" id="UP000824120"/>
    </source>
</evidence>
<dbReference type="AlphaFoldDB" id="A0A9J5X1L7"/>
<dbReference type="Proteomes" id="UP000824120">
    <property type="component" value="Chromosome 10"/>
</dbReference>
<protein>
    <submittedName>
        <fullName evidence="1">Uncharacterized protein</fullName>
    </submittedName>
</protein>
<proteinExistence type="predicted"/>
<dbReference type="OrthoDB" id="1741118at2759"/>
<sequence length="117" mass="12902">MAFQKLEICIEMVKMTIEMVAVFVDAVDTIVSKDNKYSSSSSTQSNIDLPTPYVGFLIIVICYGDSKVRDMRRDGENAIEIVVVFVDAVGTIVSKDNKYSSSSTQSNIDLPTPYVGF</sequence>
<dbReference type="EMBL" id="JACXVP010000010">
    <property type="protein sequence ID" value="KAG5581591.1"/>
    <property type="molecule type" value="Genomic_DNA"/>
</dbReference>
<organism evidence="1 2">
    <name type="scientific">Solanum commersonii</name>
    <name type="common">Commerson's wild potato</name>
    <name type="synonym">Commerson's nightshade</name>
    <dbReference type="NCBI Taxonomy" id="4109"/>
    <lineage>
        <taxon>Eukaryota</taxon>
        <taxon>Viridiplantae</taxon>
        <taxon>Streptophyta</taxon>
        <taxon>Embryophyta</taxon>
        <taxon>Tracheophyta</taxon>
        <taxon>Spermatophyta</taxon>
        <taxon>Magnoliopsida</taxon>
        <taxon>eudicotyledons</taxon>
        <taxon>Gunneridae</taxon>
        <taxon>Pentapetalae</taxon>
        <taxon>asterids</taxon>
        <taxon>lamiids</taxon>
        <taxon>Solanales</taxon>
        <taxon>Solanaceae</taxon>
        <taxon>Solanoideae</taxon>
        <taxon>Solaneae</taxon>
        <taxon>Solanum</taxon>
    </lineage>
</organism>
<dbReference type="PANTHER" id="PTHR37705">
    <property type="entry name" value="BNAA08G11710D PROTEIN"/>
    <property type="match status" value="1"/>
</dbReference>
<gene>
    <name evidence="1" type="ORF">H5410_052218</name>
</gene>
<reference evidence="1 2" key="1">
    <citation type="submission" date="2020-09" db="EMBL/GenBank/DDBJ databases">
        <title>De no assembly of potato wild relative species, Solanum commersonii.</title>
        <authorList>
            <person name="Cho K."/>
        </authorList>
    </citation>
    <scope>NUCLEOTIDE SEQUENCE [LARGE SCALE GENOMIC DNA]</scope>
    <source>
        <strain evidence="1">LZ3.2</strain>
        <tissue evidence="1">Leaf</tissue>
    </source>
</reference>
<comment type="caution">
    <text evidence="1">The sequence shown here is derived from an EMBL/GenBank/DDBJ whole genome shotgun (WGS) entry which is preliminary data.</text>
</comment>
<keyword evidence="2" id="KW-1185">Reference proteome</keyword>
<evidence type="ECO:0000313" key="1">
    <source>
        <dbReference type="EMBL" id="KAG5581591.1"/>
    </source>
</evidence>
<accession>A0A9J5X1L7</accession>
<name>A0A9J5X1L7_SOLCO</name>
<dbReference type="PANTHER" id="PTHR37705:SF6">
    <property type="entry name" value="VARIABLE OUTER MEMBRANE PROTEIN"/>
    <property type="match status" value="1"/>
</dbReference>